<feature type="domain" description="HTH luxR-type" evidence="4">
    <location>
        <begin position="200"/>
        <end position="265"/>
    </location>
</feature>
<reference evidence="5 6" key="2">
    <citation type="journal article" date="2010" name="J. Bacteriol.">
        <title>Complete genome sequence of Beijerinckia indica subsp. indica.</title>
        <authorList>
            <person name="Tamas I."/>
            <person name="Dedysh S.N."/>
            <person name="Liesack W."/>
            <person name="Stott M.B."/>
            <person name="Alam M."/>
            <person name="Murrell J.C."/>
            <person name="Dunfield P.F."/>
        </authorList>
    </citation>
    <scope>NUCLEOTIDE SEQUENCE [LARGE SCALE GENOMIC DNA]</scope>
    <source>
        <strain evidence="6">ATCC 9039 / DSM 1715 / NCIMB 8712</strain>
    </source>
</reference>
<evidence type="ECO:0000256" key="2">
    <source>
        <dbReference type="ARBA" id="ARBA00023125"/>
    </source>
</evidence>
<dbReference type="STRING" id="395963.Bind_0920"/>
<organism evidence="5 6">
    <name type="scientific">Beijerinckia indica subsp. indica (strain ATCC 9039 / DSM 1715 / NCIMB 8712)</name>
    <dbReference type="NCBI Taxonomy" id="395963"/>
    <lineage>
        <taxon>Bacteria</taxon>
        <taxon>Pseudomonadati</taxon>
        <taxon>Pseudomonadota</taxon>
        <taxon>Alphaproteobacteria</taxon>
        <taxon>Hyphomicrobiales</taxon>
        <taxon>Beijerinckiaceae</taxon>
        <taxon>Beijerinckia</taxon>
    </lineage>
</organism>
<evidence type="ECO:0000256" key="1">
    <source>
        <dbReference type="ARBA" id="ARBA00023015"/>
    </source>
</evidence>
<dbReference type="Gene3D" id="3.30.450.80">
    <property type="entry name" value="Transcription factor LuxR-like, autoinducer-binding domain"/>
    <property type="match status" value="1"/>
</dbReference>
<dbReference type="InterPro" id="IPR036693">
    <property type="entry name" value="TF_LuxR_autoind-bd_dom_sf"/>
</dbReference>
<sequence length="268" mass="30373">MCAAKNGSALLKPTTLRSPASWAANASTENVAITQLLDLEANLSERTLEEFAVFIQKYYELKNIFYICPSLPGRTITDPYILGTYSQEWIEHYRERNYVNLDPVINVGARSLLPIDWAKLPRSSPKIQKFFGEATDFGVGRQGLTIPVRGPTNGLWALFCMTTDDTQAEWQARHYELIRDMVHVAHFIQQRAFEMHHQDEGIDINTITKREIEALSWSAEGKTLEDISVLMRISQETVKAHLDSARYKLGALNRIHAVAKAIRAGLIR</sequence>
<keyword evidence="1" id="KW-0805">Transcription regulation</keyword>
<dbReference type="InterPro" id="IPR000792">
    <property type="entry name" value="Tscrpt_reg_LuxR_C"/>
</dbReference>
<keyword evidence="6" id="KW-1185">Reference proteome</keyword>
<dbReference type="PANTHER" id="PTHR44688:SF16">
    <property type="entry name" value="DNA-BINDING TRANSCRIPTIONAL ACTIVATOR DEVR_DOSR"/>
    <property type="match status" value="1"/>
</dbReference>
<dbReference type="SUPFAM" id="SSF75516">
    <property type="entry name" value="Pheromone-binding domain of LuxR-like quorum-sensing transcription factors"/>
    <property type="match status" value="1"/>
</dbReference>
<dbReference type="GO" id="GO:0003677">
    <property type="term" value="F:DNA binding"/>
    <property type="evidence" value="ECO:0007669"/>
    <property type="project" value="UniProtKB-KW"/>
</dbReference>
<dbReference type="SMART" id="SM00421">
    <property type="entry name" value="HTH_LUXR"/>
    <property type="match status" value="1"/>
</dbReference>
<dbReference type="CDD" id="cd06170">
    <property type="entry name" value="LuxR_C_like"/>
    <property type="match status" value="1"/>
</dbReference>
<dbReference type="InterPro" id="IPR036388">
    <property type="entry name" value="WH-like_DNA-bd_sf"/>
</dbReference>
<evidence type="ECO:0000313" key="6">
    <source>
        <dbReference type="Proteomes" id="UP000001695"/>
    </source>
</evidence>
<dbReference type="OrthoDB" id="9803630at2"/>
<name>B2IHP8_BEII9</name>
<proteinExistence type="predicted"/>
<dbReference type="KEGG" id="bid:Bind_0920"/>
<dbReference type="HOGENOM" id="CLU_072786_2_0_5"/>
<dbReference type="PROSITE" id="PS50043">
    <property type="entry name" value="HTH_LUXR_2"/>
    <property type="match status" value="1"/>
</dbReference>
<dbReference type="Proteomes" id="UP000001695">
    <property type="component" value="Chromosome"/>
</dbReference>
<dbReference type="InterPro" id="IPR005143">
    <property type="entry name" value="TF_LuxR_autoind-bd_dom"/>
</dbReference>
<dbReference type="PRINTS" id="PR00038">
    <property type="entry name" value="HTHLUXR"/>
</dbReference>
<reference evidence="6" key="1">
    <citation type="submission" date="2008-03" db="EMBL/GenBank/DDBJ databases">
        <title>Complete sequence of chromosome of Beijerinckia indica subsp. indica ATCC 9039.</title>
        <authorList>
            <consortium name="US DOE Joint Genome Institute"/>
            <person name="Copeland A."/>
            <person name="Lucas S."/>
            <person name="Lapidus A."/>
            <person name="Glavina del Rio T."/>
            <person name="Dalin E."/>
            <person name="Tice H."/>
            <person name="Bruce D."/>
            <person name="Goodwin L."/>
            <person name="Pitluck S."/>
            <person name="LaButti K."/>
            <person name="Schmutz J."/>
            <person name="Larimer F."/>
            <person name="Land M."/>
            <person name="Hauser L."/>
            <person name="Kyrpides N."/>
            <person name="Mikhailova N."/>
            <person name="Dunfield P.F."/>
            <person name="Dedysh S.N."/>
            <person name="Liesack W."/>
            <person name="Saw J.H."/>
            <person name="Alam M."/>
            <person name="Chen Y."/>
            <person name="Murrell J.C."/>
            <person name="Richardson P."/>
        </authorList>
    </citation>
    <scope>NUCLEOTIDE SEQUENCE [LARGE SCALE GENOMIC DNA]</scope>
    <source>
        <strain evidence="6">ATCC 9039 / DSM 1715 / NCIMB 8712</strain>
    </source>
</reference>
<evidence type="ECO:0000259" key="4">
    <source>
        <dbReference type="PROSITE" id="PS50043"/>
    </source>
</evidence>
<dbReference type="RefSeq" id="WP_012383926.1">
    <property type="nucleotide sequence ID" value="NC_010581.1"/>
</dbReference>
<dbReference type="GO" id="GO:0006355">
    <property type="term" value="P:regulation of DNA-templated transcription"/>
    <property type="evidence" value="ECO:0007669"/>
    <property type="project" value="InterPro"/>
</dbReference>
<keyword evidence="3" id="KW-0804">Transcription</keyword>
<dbReference type="PANTHER" id="PTHR44688">
    <property type="entry name" value="DNA-BINDING TRANSCRIPTIONAL ACTIVATOR DEVR_DOSR"/>
    <property type="match status" value="1"/>
</dbReference>
<dbReference type="Pfam" id="PF00196">
    <property type="entry name" value="GerE"/>
    <property type="match status" value="1"/>
</dbReference>
<protein>
    <submittedName>
        <fullName evidence="5">Transcriptional regulator, LuxR family</fullName>
    </submittedName>
</protein>
<dbReference type="Gene3D" id="1.10.10.10">
    <property type="entry name" value="Winged helix-like DNA-binding domain superfamily/Winged helix DNA-binding domain"/>
    <property type="match status" value="1"/>
</dbReference>
<keyword evidence="2" id="KW-0238">DNA-binding</keyword>
<dbReference type="AlphaFoldDB" id="B2IHP8"/>
<dbReference type="EMBL" id="CP001016">
    <property type="protein sequence ID" value="ACB94569.1"/>
    <property type="molecule type" value="Genomic_DNA"/>
</dbReference>
<gene>
    <name evidence="5" type="ordered locus">Bind_0920</name>
</gene>
<evidence type="ECO:0000313" key="5">
    <source>
        <dbReference type="EMBL" id="ACB94569.1"/>
    </source>
</evidence>
<dbReference type="eggNOG" id="COG2771">
    <property type="taxonomic scope" value="Bacteria"/>
</dbReference>
<dbReference type="Pfam" id="PF03472">
    <property type="entry name" value="Autoind_bind"/>
    <property type="match status" value="1"/>
</dbReference>
<dbReference type="SUPFAM" id="SSF46894">
    <property type="entry name" value="C-terminal effector domain of the bipartite response regulators"/>
    <property type="match status" value="1"/>
</dbReference>
<accession>B2IHP8</accession>
<evidence type="ECO:0000256" key="3">
    <source>
        <dbReference type="ARBA" id="ARBA00023163"/>
    </source>
</evidence>
<dbReference type="InterPro" id="IPR016032">
    <property type="entry name" value="Sig_transdc_resp-reg_C-effctor"/>
</dbReference>